<dbReference type="SUPFAM" id="SSF56219">
    <property type="entry name" value="DNase I-like"/>
    <property type="match status" value="2"/>
</dbReference>
<gene>
    <name evidence="3" type="ORF">LAZ67_9002132</name>
</gene>
<dbReference type="Gene3D" id="3.60.10.10">
    <property type="entry name" value="Endonuclease/exonuclease/phosphatase"/>
    <property type="match status" value="1"/>
</dbReference>
<evidence type="ECO:0000256" key="1">
    <source>
        <dbReference type="SAM" id="MobiDB-lite"/>
    </source>
</evidence>
<dbReference type="SUPFAM" id="SSF56672">
    <property type="entry name" value="DNA/RNA polymerases"/>
    <property type="match status" value="1"/>
</dbReference>
<feature type="domain" description="Cyclic nucleotide-binding" evidence="2">
    <location>
        <begin position="850"/>
        <end position="886"/>
    </location>
</feature>
<evidence type="ECO:0000313" key="4">
    <source>
        <dbReference type="Proteomes" id="UP001235939"/>
    </source>
</evidence>
<proteinExistence type="predicted"/>
<organism evidence="3 4">
    <name type="scientific">Cordylochernes scorpioides</name>
    <dbReference type="NCBI Taxonomy" id="51811"/>
    <lineage>
        <taxon>Eukaryota</taxon>
        <taxon>Metazoa</taxon>
        <taxon>Ecdysozoa</taxon>
        <taxon>Arthropoda</taxon>
        <taxon>Chelicerata</taxon>
        <taxon>Arachnida</taxon>
        <taxon>Pseudoscorpiones</taxon>
        <taxon>Cheliferoidea</taxon>
        <taxon>Chernetidae</taxon>
        <taxon>Cordylochernes</taxon>
    </lineage>
</organism>
<feature type="region of interest" description="Disordered" evidence="1">
    <location>
        <begin position="252"/>
        <end position="287"/>
    </location>
</feature>
<protein>
    <recommendedName>
        <fullName evidence="2">Cyclic nucleotide-binding domain-containing protein</fullName>
    </recommendedName>
</protein>
<sequence>MSLCFCKEADPQMSEEDKISHLMKGIAEELYQALLPRDVQSTEQFITECRRVEALRCRRVTPTKYERLPNVASLCDQDDGEDLSSLIRKIYYVVIETDDTKLTFLQKGQLTPKSAIFGYGKWKNIAEARAQQAMGTIDQCVYVEHWPEFSQLQYVWALDKLVGGINIIQLTKMNGHVLVGLAIKAPAERLIEEGLEIEESLLKTFPFCRRAKTVVVSNLALRRGGCGGHCRHEASRASRIYRPAARQRCGIPNEGWTPGTVHPSERGREAEKAPNAPQHQPQRGYSTGPFAYGVKCSRCQRQGHRRANCLLTPKRPADAFDLSSPEGREDQRDSINLTPPGKLTKTKSDLNSLLEQVPGSLFSEIEKLRLEREPVIEDLFSILDLKNLLTSSYTPRKSLDYSQDFYFGYSAIFARLTASRGSGLACLFVLGVALLRHRVLWPGLIDVVHLDVLSQKMTVINCHLSHAPHERLEQLRIIAETAVRENACVVGDLNIDGDPAGTTDSASVETLYNLLSAAALEDLSSYIEDVRWAAEDHDDGELWSGWNRKKAGIFTEIKSLYTPGPESDDEYVTRANRYIRARLEASSTEADYPSLPDLGRALRRHAATSVRDDEGEIKVDSAEVENFIAGNTTPIILEEDDPLHQSDISREEIAAAIRTRPTGKAPEWDSLPCQLFFAYAYFFSALRWRVFGVSLVRGVLPSYTSRGFICLVPKALSILRPTVFRPITLPSTDYRVPVAILLRRLRSHLPTLAIDCQTYAIPGRSPSWNNSRVTDEVEIATAGCLLLAVVSVDLESAFDSLDRGFLLSLLVSLDLPPVFIRWIQVLYAGANAAVQIREHHIAAFPLLNGVRQGNVFAYAEDIVLMIREGEHFGEVASIFQGFQRASGNRVYFRKSVGLWYGAWRARVDSPLEISWTNTCLKMLGCDLRPKASAAMQEEHRLDLLDAAYRRWATFTCGLSLVGRTRADKCLVLSSFMHHFHGYIPTDSFISKLQARLVRFVWVPDRTAWLPACVISRPVSLGSFGLLDLGTHMRLACLKWVRTALRGGAGTWISTRRRRLVGVWEADSEIQTFNYKVLQRNQLLDLTIIEGCQFLRPPDLLAASQWVGARFGAAMGPLLHILLVQWCRRGYRASRNGYALPASDHPHLPPHATAPTPDCSTYLPSPEPMTAPTVRLALQALPHPAYPALARVSCIACGSGDLSLAHRYWSCRRIRPVILEAITIIQKPLTCRAGSSGMACLEPWKAFAELLNRTSLVDTVTIFDAAHLPTRVASYGSRVDAARLDRVSNTFKTLRTGHPLLDIQIPCSDHTVAILLQRAEELLGEASLKIEDIPSGDLWRERGNLKRELVEDIKCLSIPRAEDENYIVRASRFLRSRLETVDADYPSLPELGRALCVQLHRSEMVTVFNAQGNPVEGESLRHIVLNSLRERFDSSACSPEAITCSSRAFEDSFGGAIHRVILESKLRGALPESSRRNIICLVPKDTVVRALSGYRPISLPTEDYRIVSGIFWVVFEATYQPWCRNVRHTPFRGDVPPGISRVSEEVILASAFDNVDREFLAAQLRSIGPPPPFLKWLHLLYAEADATIKVNGNFTLHSKCAKGFGRVVPAAQPFSPSSTGPPLSHLERALGRGNVLADADDILLLIREDWQFENIKTIFDEFRHASGICVNFTTMHHHLHGYLPCDVTIAKLQARLTRFVWGSCYRASWLPGTVMARPVSVGGVGLLDIKTQLQIACFKGVQTANRVGGRNAYSWLVESVVWMAPMSSGGLAAGTSSPSTGVVGAGLLHSWALNHRRGSWRPPSLRAPSRWSGVRIRDLAGPAPSLTTRVTRKHLRRCQPPLFLSAGRLALVLRGTATPFLVHQHTHCASHIGASPLAAVPISRYLWRWAPVVDVPSTSLALHLSVAAPSGAMQRTSLCGWPCKPCLMRGTRRQASLSASPAAPVIYNWPTATGSVAPSAPLIREAFSIIGRPPDRQSWIFAAGLEDHAITLSSGAKHAIYIFSSIAKLVVSLETRWRSSIKFCRGGRGAMYTFIHPSLARGDHPKTAWHRQAIDEMGRSRRSEDQLPMEEENKGFTKAAAAKPILSQRPVPKSKAQYFLALEAKLGKGSVYQLTKMERHILVGLFSVQFADKLIEEGLEIEDATLRAFNLRKRAERIVLGNVLFFVEDGDLVAALRPYGQLTSILQKMVPSKDSCWADARREIFITLRDGVELSQIPRPAGCQANHEMDDLLKNEKVSVIIASVQEPGLERKYLLQALTHNGKWTGSLPFEKKKAIDNLATAFTRKKLCSTDRMNFRVATLNTRGIAALRRRIQLCCFLKKHEIDIFFLQETNVISPEEVGDLCHGYNAVVGSGLACVFVVVVHRQQILWPGKIAVIDLTVRGVSMTCVNAHVSHAPEEAAASSRSSQPWRVKKVRESSVT</sequence>
<evidence type="ECO:0000259" key="2">
    <source>
        <dbReference type="PROSITE" id="PS50042"/>
    </source>
</evidence>
<feature type="compositionally biased region" description="Basic and acidic residues" evidence="1">
    <location>
        <begin position="2056"/>
        <end position="2074"/>
    </location>
</feature>
<feature type="region of interest" description="Disordered" evidence="1">
    <location>
        <begin position="2056"/>
        <end position="2075"/>
    </location>
</feature>
<evidence type="ECO:0000313" key="3">
    <source>
        <dbReference type="EMBL" id="UYV72187.1"/>
    </source>
</evidence>
<dbReference type="EMBL" id="CP092871">
    <property type="protein sequence ID" value="UYV72187.1"/>
    <property type="molecule type" value="Genomic_DNA"/>
</dbReference>
<dbReference type="InterPro" id="IPR043502">
    <property type="entry name" value="DNA/RNA_pol_sf"/>
</dbReference>
<dbReference type="PROSITE" id="PS50042">
    <property type="entry name" value="CNMP_BINDING_3"/>
    <property type="match status" value="1"/>
</dbReference>
<keyword evidence="4" id="KW-1185">Reference proteome</keyword>
<reference evidence="3 4" key="1">
    <citation type="submission" date="2022-01" db="EMBL/GenBank/DDBJ databases">
        <title>A chromosomal length assembly of Cordylochernes scorpioides.</title>
        <authorList>
            <person name="Zeh D."/>
            <person name="Zeh J."/>
        </authorList>
    </citation>
    <scope>NUCLEOTIDE SEQUENCE [LARGE SCALE GENOMIC DNA]</scope>
    <source>
        <strain evidence="3">IN4F17</strain>
        <tissue evidence="3">Whole Body</tissue>
    </source>
</reference>
<feature type="region of interest" description="Disordered" evidence="1">
    <location>
        <begin position="319"/>
        <end position="342"/>
    </location>
</feature>
<feature type="compositionally biased region" description="Basic and acidic residues" evidence="1">
    <location>
        <begin position="263"/>
        <end position="272"/>
    </location>
</feature>
<dbReference type="PANTHER" id="PTHR19446">
    <property type="entry name" value="REVERSE TRANSCRIPTASES"/>
    <property type="match status" value="1"/>
</dbReference>
<dbReference type="InterPro" id="IPR000595">
    <property type="entry name" value="cNMP-bd_dom"/>
</dbReference>
<dbReference type="InterPro" id="IPR036691">
    <property type="entry name" value="Endo/exonu/phosph_ase_sf"/>
</dbReference>
<dbReference type="Proteomes" id="UP001235939">
    <property type="component" value="Chromosome 09"/>
</dbReference>
<feature type="region of interest" description="Disordered" evidence="1">
    <location>
        <begin position="2400"/>
        <end position="2421"/>
    </location>
</feature>
<accession>A0ABY6KV86</accession>
<name>A0ABY6KV86_9ARAC</name>